<proteinExistence type="inferred from homology"/>
<feature type="domain" description="B12-binding" evidence="8">
    <location>
        <begin position="262"/>
        <end position="394"/>
    </location>
</feature>
<dbReference type="GO" id="GO:0004494">
    <property type="term" value="F:methylmalonyl-CoA mutase activity"/>
    <property type="evidence" value="ECO:0007669"/>
    <property type="project" value="UniProtKB-EC"/>
</dbReference>
<evidence type="ECO:0000256" key="6">
    <source>
        <dbReference type="ARBA" id="ARBA00023235"/>
    </source>
</evidence>
<protein>
    <recommendedName>
        <fullName evidence="3">methylmalonyl-CoA mutase</fullName>
        <ecNumber evidence="3">5.4.99.2</ecNumber>
    </recommendedName>
</protein>
<keyword evidence="4" id="KW-0846">Cobalamin</keyword>
<comment type="cofactor">
    <cofactor evidence="1">
        <name>adenosylcob(III)alamin</name>
        <dbReference type="ChEBI" id="CHEBI:18408"/>
    </cofactor>
</comment>
<evidence type="ECO:0000313" key="9">
    <source>
        <dbReference type="EMBL" id="CAD8883039.1"/>
    </source>
</evidence>
<dbReference type="GO" id="GO:0005739">
    <property type="term" value="C:mitochondrion"/>
    <property type="evidence" value="ECO:0007669"/>
    <property type="project" value="TreeGrafter"/>
</dbReference>
<dbReference type="InterPro" id="IPR006158">
    <property type="entry name" value="Cobalamin-bd"/>
</dbReference>
<dbReference type="EMBL" id="HBFR01014027">
    <property type="protein sequence ID" value="CAD8883039.1"/>
    <property type="molecule type" value="Transcribed_RNA"/>
</dbReference>
<dbReference type="InterPro" id="IPR036724">
    <property type="entry name" value="Cobalamin-bd_sf"/>
</dbReference>
<keyword evidence="7" id="KW-0170">Cobalt</keyword>
<sequence>MAAIFGGTQSLHTNSYDEAVGLPTEQSARVARNTQLICQLETGLTSVADPWGGSYLMESLTDDLCDRAFEILEEVKGRGGMLKAIDSGWAKYCIEESATRMQARIDTGEDIIVGVNRYCREGEKDEDMKDVLVIDNATVLKEQLAKLDTLRKTRNEKVVTESLLSLTESAKLGSEANTSQGSHPQNLLHLSINAARVGATTGEISLALEEAWGRHVPSSPVVMGAYSDSFQRSSTESEDETKKEYADLREEVNTFAKSEGRHPRILVAKMGQDGHDRGARVIASGFSDLGYDVDVGPLFQTPTEVAQQAIDNDVHVIGISSQAAGHRTLIPELMSELIRMGGKDVLVICGGVIPKCDYDMLYKVGCAAIFGPGTRITDAARDVLRKIPTRNQSD</sequence>
<dbReference type="FunFam" id="3.40.50.280:FF:000002">
    <property type="entry name" value="Methylmalonyl-CoA mutase, mitochondrial"/>
    <property type="match status" value="1"/>
</dbReference>
<dbReference type="SUPFAM" id="SSF52242">
    <property type="entry name" value="Cobalamin (vitamin B12)-binding domain"/>
    <property type="match status" value="1"/>
</dbReference>
<dbReference type="CDD" id="cd02071">
    <property type="entry name" value="MM_CoA_mut_B12_BD"/>
    <property type="match status" value="1"/>
</dbReference>
<keyword evidence="6" id="KW-0413">Isomerase</keyword>
<dbReference type="Gene3D" id="3.20.20.240">
    <property type="entry name" value="Methylmalonyl-CoA mutase"/>
    <property type="match status" value="1"/>
</dbReference>
<accession>A0A7S1FRB4</accession>
<keyword evidence="5" id="KW-0479">Metal-binding</keyword>
<evidence type="ECO:0000256" key="4">
    <source>
        <dbReference type="ARBA" id="ARBA00022628"/>
    </source>
</evidence>
<organism evidence="9">
    <name type="scientific">Corethron hystrix</name>
    <dbReference type="NCBI Taxonomy" id="216773"/>
    <lineage>
        <taxon>Eukaryota</taxon>
        <taxon>Sar</taxon>
        <taxon>Stramenopiles</taxon>
        <taxon>Ochrophyta</taxon>
        <taxon>Bacillariophyta</taxon>
        <taxon>Coscinodiscophyceae</taxon>
        <taxon>Corethrophycidae</taxon>
        <taxon>Corethrales</taxon>
        <taxon>Corethraceae</taxon>
        <taxon>Corethron</taxon>
    </lineage>
</organism>
<dbReference type="GO" id="GO:0019678">
    <property type="term" value="P:propionate metabolic process, methylmalonyl pathway"/>
    <property type="evidence" value="ECO:0007669"/>
    <property type="project" value="TreeGrafter"/>
</dbReference>
<evidence type="ECO:0000256" key="2">
    <source>
        <dbReference type="ARBA" id="ARBA00008465"/>
    </source>
</evidence>
<evidence type="ECO:0000256" key="5">
    <source>
        <dbReference type="ARBA" id="ARBA00022723"/>
    </source>
</evidence>
<evidence type="ECO:0000256" key="1">
    <source>
        <dbReference type="ARBA" id="ARBA00001922"/>
    </source>
</evidence>
<evidence type="ECO:0000256" key="7">
    <source>
        <dbReference type="ARBA" id="ARBA00023285"/>
    </source>
</evidence>
<evidence type="ECO:0000256" key="3">
    <source>
        <dbReference type="ARBA" id="ARBA00012398"/>
    </source>
</evidence>
<gene>
    <name evidence="9" type="ORF">CHYS00102_LOCUS10234</name>
</gene>
<dbReference type="PROSITE" id="PS51332">
    <property type="entry name" value="B12_BINDING"/>
    <property type="match status" value="1"/>
</dbReference>
<dbReference type="GO" id="GO:0046872">
    <property type="term" value="F:metal ion binding"/>
    <property type="evidence" value="ECO:0007669"/>
    <property type="project" value="UniProtKB-KW"/>
</dbReference>
<comment type="similarity">
    <text evidence="2">Belongs to the methylmalonyl-CoA mutase family.</text>
</comment>
<evidence type="ECO:0000259" key="8">
    <source>
        <dbReference type="PROSITE" id="PS51332"/>
    </source>
</evidence>
<dbReference type="SUPFAM" id="SSF51703">
    <property type="entry name" value="Cobalamin (vitamin B12)-dependent enzymes"/>
    <property type="match status" value="1"/>
</dbReference>
<dbReference type="AlphaFoldDB" id="A0A7S1FRB4"/>
<dbReference type="NCBIfam" id="TIGR00640">
    <property type="entry name" value="acid_CoA_mut_C"/>
    <property type="match status" value="1"/>
</dbReference>
<dbReference type="InterPro" id="IPR006099">
    <property type="entry name" value="MeMalonylCoA_mutase_a/b_cat"/>
</dbReference>
<dbReference type="Gene3D" id="3.40.50.280">
    <property type="entry name" value="Cobalamin-binding domain"/>
    <property type="match status" value="1"/>
</dbReference>
<dbReference type="InterPro" id="IPR016176">
    <property type="entry name" value="Cbl-dep_enz_cat"/>
</dbReference>
<dbReference type="EC" id="5.4.99.2" evidence="3"/>
<dbReference type="GO" id="GO:0031419">
    <property type="term" value="F:cobalamin binding"/>
    <property type="evidence" value="ECO:0007669"/>
    <property type="project" value="UniProtKB-KW"/>
</dbReference>
<dbReference type="InterPro" id="IPR006159">
    <property type="entry name" value="Acid_CoA_mut_C"/>
</dbReference>
<dbReference type="Pfam" id="PF02310">
    <property type="entry name" value="B12-binding"/>
    <property type="match status" value="1"/>
</dbReference>
<name>A0A7S1FRB4_9STRA</name>
<dbReference type="PANTHER" id="PTHR48101">
    <property type="entry name" value="METHYLMALONYL-COA MUTASE, MITOCHONDRIAL-RELATED"/>
    <property type="match status" value="1"/>
</dbReference>
<dbReference type="Pfam" id="PF01642">
    <property type="entry name" value="MM_CoA_mutase"/>
    <property type="match status" value="1"/>
</dbReference>
<dbReference type="PANTHER" id="PTHR48101:SF4">
    <property type="entry name" value="METHYLMALONYL-COA MUTASE, MITOCHONDRIAL"/>
    <property type="match status" value="1"/>
</dbReference>
<reference evidence="9" key="1">
    <citation type="submission" date="2021-01" db="EMBL/GenBank/DDBJ databases">
        <authorList>
            <person name="Corre E."/>
            <person name="Pelletier E."/>
            <person name="Niang G."/>
            <person name="Scheremetjew M."/>
            <person name="Finn R."/>
            <person name="Kale V."/>
            <person name="Holt S."/>
            <person name="Cochrane G."/>
            <person name="Meng A."/>
            <person name="Brown T."/>
            <person name="Cohen L."/>
        </authorList>
    </citation>
    <scope>NUCLEOTIDE SEQUENCE</scope>
    <source>
        <strain evidence="9">308</strain>
    </source>
</reference>